<accession>A0A0G1WZ43</accession>
<dbReference type="Pfam" id="PF00730">
    <property type="entry name" value="HhH-GPD"/>
    <property type="match status" value="1"/>
</dbReference>
<sequence>MTLANAAASASVISKFRREVWAYWKKHGRHDLPWRKTKDPYKIIVSEVMLQQTQVHRVIGKYGEFLERFPNVRALARAELSDVLKMWSGLGYNRRAKYLKDAARHIVDENGGRVPKAVILLQKLPGVGPYTASAVRVFAFNLPDILIETNVRAVFIHEFFNDKKKVSDAQITPLAHEAAEGQDPRLWHAALMDYGVHIKKFHQNPTRKSAHHGMQTPFDGSLRQVRGAVLKLLHMGSHGDLALAKKLSFEQSYIHKALEGLKKDGLVTNDRGVWQIS</sequence>
<dbReference type="GO" id="GO:0032357">
    <property type="term" value="F:oxidized purine DNA binding"/>
    <property type="evidence" value="ECO:0007669"/>
    <property type="project" value="TreeGrafter"/>
</dbReference>
<dbReference type="GO" id="GO:0035485">
    <property type="term" value="F:adenine/guanine mispair binding"/>
    <property type="evidence" value="ECO:0007669"/>
    <property type="project" value="TreeGrafter"/>
</dbReference>
<dbReference type="GO" id="GO:0000701">
    <property type="term" value="F:purine-specific mismatch base pair DNA N-glycosylase activity"/>
    <property type="evidence" value="ECO:0007669"/>
    <property type="project" value="TreeGrafter"/>
</dbReference>
<gene>
    <name evidence="11" type="ORF">UY67_C0010G0007</name>
</gene>
<dbReference type="GO" id="GO:0034039">
    <property type="term" value="F:8-oxo-7,8-dihydroguanine DNA N-glycosylase activity"/>
    <property type="evidence" value="ECO:0007669"/>
    <property type="project" value="TreeGrafter"/>
</dbReference>
<proteinExistence type="inferred from homology"/>
<dbReference type="PATRIC" id="fig|1618671.3.peg.441"/>
<comment type="cofactor">
    <cofactor evidence="1">
        <name>[4Fe-4S] cluster</name>
        <dbReference type="ChEBI" id="CHEBI:49883"/>
    </cofactor>
</comment>
<evidence type="ECO:0000256" key="3">
    <source>
        <dbReference type="ARBA" id="ARBA00022723"/>
    </source>
</evidence>
<keyword evidence="8" id="KW-0234">DNA repair</keyword>
<dbReference type="SMART" id="SM00478">
    <property type="entry name" value="ENDO3c"/>
    <property type="match status" value="1"/>
</dbReference>
<dbReference type="EMBL" id="LCQW01000010">
    <property type="protein sequence ID" value="KKW24118.1"/>
    <property type="molecule type" value="Genomic_DNA"/>
</dbReference>
<keyword evidence="3" id="KW-0479">Metal-binding</keyword>
<protein>
    <submittedName>
        <fullName evidence="11">HhH-GPD family protein</fullName>
    </submittedName>
</protein>
<evidence type="ECO:0000256" key="4">
    <source>
        <dbReference type="ARBA" id="ARBA00022763"/>
    </source>
</evidence>
<evidence type="ECO:0000256" key="1">
    <source>
        <dbReference type="ARBA" id="ARBA00001966"/>
    </source>
</evidence>
<reference evidence="11 12" key="1">
    <citation type="journal article" date="2015" name="Nature">
        <title>rRNA introns, odd ribosomes, and small enigmatic genomes across a large radiation of phyla.</title>
        <authorList>
            <person name="Brown C.T."/>
            <person name="Hug L.A."/>
            <person name="Thomas B.C."/>
            <person name="Sharon I."/>
            <person name="Castelle C.J."/>
            <person name="Singh A."/>
            <person name="Wilkins M.J."/>
            <person name="Williams K.H."/>
            <person name="Banfield J.F."/>
        </authorList>
    </citation>
    <scope>NUCLEOTIDE SEQUENCE [LARGE SCALE GENOMIC DNA]</scope>
</reference>
<dbReference type="CDD" id="cd00056">
    <property type="entry name" value="ENDO3c"/>
    <property type="match status" value="1"/>
</dbReference>
<dbReference type="AlphaFoldDB" id="A0A0G1WZ43"/>
<dbReference type="Gene3D" id="1.10.1670.10">
    <property type="entry name" value="Helix-hairpin-Helix base-excision DNA repair enzymes (C-terminal)"/>
    <property type="match status" value="1"/>
</dbReference>
<keyword evidence="5" id="KW-0378">Hydrolase</keyword>
<keyword evidence="6" id="KW-0408">Iron</keyword>
<evidence type="ECO:0000256" key="6">
    <source>
        <dbReference type="ARBA" id="ARBA00023004"/>
    </source>
</evidence>
<comment type="caution">
    <text evidence="11">The sequence shown here is derived from an EMBL/GenBank/DDBJ whole genome shotgun (WGS) entry which is preliminary data.</text>
</comment>
<organism evidence="11 12">
    <name type="scientific">Candidatus Kaiserbacteria bacterium GW2011_GWA2_52_12</name>
    <dbReference type="NCBI Taxonomy" id="1618671"/>
    <lineage>
        <taxon>Bacteria</taxon>
        <taxon>Candidatus Kaiseribacteriota</taxon>
    </lineage>
</organism>
<keyword evidence="4" id="KW-0227">DNA damage</keyword>
<name>A0A0G1WZ43_9BACT</name>
<evidence type="ECO:0000256" key="8">
    <source>
        <dbReference type="ARBA" id="ARBA00023204"/>
    </source>
</evidence>
<dbReference type="GO" id="GO:0006298">
    <property type="term" value="P:mismatch repair"/>
    <property type="evidence" value="ECO:0007669"/>
    <property type="project" value="TreeGrafter"/>
</dbReference>
<dbReference type="InterPro" id="IPR011257">
    <property type="entry name" value="DNA_glycosylase"/>
</dbReference>
<dbReference type="InterPro" id="IPR004036">
    <property type="entry name" value="Endonuclease-III-like_CS2"/>
</dbReference>
<evidence type="ECO:0000256" key="9">
    <source>
        <dbReference type="ARBA" id="ARBA00023295"/>
    </source>
</evidence>
<feature type="domain" description="HhH-GPD" evidence="10">
    <location>
        <begin position="49"/>
        <end position="197"/>
    </location>
</feature>
<dbReference type="PANTHER" id="PTHR42944:SF1">
    <property type="entry name" value="ADENINE DNA GLYCOSYLASE"/>
    <property type="match status" value="1"/>
</dbReference>
<dbReference type="Proteomes" id="UP000034273">
    <property type="component" value="Unassembled WGS sequence"/>
</dbReference>
<dbReference type="Gene3D" id="1.10.340.30">
    <property type="entry name" value="Hypothetical protein, domain 2"/>
    <property type="match status" value="1"/>
</dbReference>
<keyword evidence="9" id="KW-0326">Glycosidase</keyword>
<dbReference type="STRING" id="1618671.UY67_C0010G0007"/>
<evidence type="ECO:0000256" key="5">
    <source>
        <dbReference type="ARBA" id="ARBA00022801"/>
    </source>
</evidence>
<dbReference type="InterPro" id="IPR044298">
    <property type="entry name" value="MIG/MutY"/>
</dbReference>
<dbReference type="InterPro" id="IPR023170">
    <property type="entry name" value="HhH_base_excis_C"/>
</dbReference>
<evidence type="ECO:0000256" key="2">
    <source>
        <dbReference type="ARBA" id="ARBA00008343"/>
    </source>
</evidence>
<comment type="similarity">
    <text evidence="2">Belongs to the Nth/MutY family.</text>
</comment>
<dbReference type="PROSITE" id="PS01155">
    <property type="entry name" value="ENDONUCLEASE_III_2"/>
    <property type="match status" value="1"/>
</dbReference>
<keyword evidence="7" id="KW-0411">Iron-sulfur</keyword>
<evidence type="ECO:0000313" key="12">
    <source>
        <dbReference type="Proteomes" id="UP000034273"/>
    </source>
</evidence>
<evidence type="ECO:0000259" key="10">
    <source>
        <dbReference type="SMART" id="SM00478"/>
    </source>
</evidence>
<dbReference type="PANTHER" id="PTHR42944">
    <property type="entry name" value="ADENINE DNA GLYCOSYLASE"/>
    <property type="match status" value="1"/>
</dbReference>
<dbReference type="GO" id="GO:0046872">
    <property type="term" value="F:metal ion binding"/>
    <property type="evidence" value="ECO:0007669"/>
    <property type="project" value="UniProtKB-KW"/>
</dbReference>
<evidence type="ECO:0000256" key="7">
    <source>
        <dbReference type="ARBA" id="ARBA00023014"/>
    </source>
</evidence>
<dbReference type="GO" id="GO:0006284">
    <property type="term" value="P:base-excision repair"/>
    <property type="evidence" value="ECO:0007669"/>
    <property type="project" value="InterPro"/>
</dbReference>
<evidence type="ECO:0000313" key="11">
    <source>
        <dbReference type="EMBL" id="KKW24118.1"/>
    </source>
</evidence>
<dbReference type="GO" id="GO:0051536">
    <property type="term" value="F:iron-sulfur cluster binding"/>
    <property type="evidence" value="ECO:0007669"/>
    <property type="project" value="UniProtKB-KW"/>
</dbReference>
<dbReference type="InterPro" id="IPR003265">
    <property type="entry name" value="HhH-GPD_domain"/>
</dbReference>
<dbReference type="SUPFAM" id="SSF48150">
    <property type="entry name" value="DNA-glycosylase"/>
    <property type="match status" value="1"/>
</dbReference>